<name>A0A1R3JPP2_9ROSI</name>
<keyword evidence="4" id="KW-1185">Reference proteome</keyword>
<dbReference type="SUPFAM" id="SSF50965">
    <property type="entry name" value="Galactose oxidase, central domain"/>
    <property type="match status" value="1"/>
</dbReference>
<evidence type="ECO:0000259" key="2">
    <source>
        <dbReference type="Pfam" id="PF03478"/>
    </source>
</evidence>
<accession>A0A1R3JPP2</accession>
<dbReference type="OrthoDB" id="1470835at2759"/>
<dbReference type="PANTHER" id="PTHR33127">
    <property type="entry name" value="TRANSMEMBRANE PROTEIN"/>
    <property type="match status" value="1"/>
</dbReference>
<dbReference type="InterPro" id="IPR036047">
    <property type="entry name" value="F-box-like_dom_sf"/>
</dbReference>
<evidence type="ECO:0000259" key="1">
    <source>
        <dbReference type="Pfam" id="PF00646"/>
    </source>
</evidence>
<reference evidence="4" key="1">
    <citation type="submission" date="2013-09" db="EMBL/GenBank/DDBJ databases">
        <title>Corchorus olitorius genome sequencing.</title>
        <authorList>
            <person name="Alam M."/>
            <person name="Haque M.S."/>
            <person name="Islam M.S."/>
            <person name="Emdad E.M."/>
            <person name="Islam M.M."/>
            <person name="Ahmed B."/>
            <person name="Halim A."/>
            <person name="Hossen Q.M.M."/>
            <person name="Hossain M.Z."/>
            <person name="Ahmed R."/>
            <person name="Khan M.M."/>
            <person name="Islam R."/>
            <person name="Rashid M.M."/>
            <person name="Khan S.A."/>
            <person name="Rahman M.S."/>
            <person name="Alam M."/>
            <person name="Yahiya A.S."/>
            <person name="Khan M.S."/>
            <person name="Azam M.S."/>
            <person name="Haque T."/>
            <person name="Lashkar M.Z.H."/>
            <person name="Akhand A.I."/>
            <person name="Morshed G."/>
            <person name="Roy S."/>
            <person name="Uddin K.S."/>
            <person name="Rabeya T."/>
            <person name="Hossain A.S."/>
            <person name="Chowdhury A."/>
            <person name="Snigdha A.R."/>
            <person name="Mortoza M.S."/>
            <person name="Matin S.A."/>
            <person name="Hoque S.M.E."/>
            <person name="Islam M.K."/>
            <person name="Roy D.K."/>
            <person name="Haider R."/>
            <person name="Moosa M.M."/>
            <person name="Elias S.M."/>
            <person name="Hasan A.M."/>
            <person name="Jahan S."/>
            <person name="Shafiuddin M."/>
            <person name="Mahmood N."/>
            <person name="Shommy N.S."/>
        </authorList>
    </citation>
    <scope>NUCLEOTIDE SEQUENCE [LARGE SCALE GENOMIC DNA]</scope>
    <source>
        <strain evidence="4">cv. O-4</strain>
    </source>
</reference>
<dbReference type="InterPro" id="IPR001810">
    <property type="entry name" value="F-box_dom"/>
</dbReference>
<evidence type="ECO:0000313" key="3">
    <source>
        <dbReference type="EMBL" id="OMO96806.1"/>
    </source>
</evidence>
<feature type="domain" description="KIB1-4 beta-propeller" evidence="2">
    <location>
        <begin position="97"/>
        <end position="315"/>
    </location>
</feature>
<protein>
    <submittedName>
        <fullName evidence="3">Uncharacterized protein</fullName>
    </submittedName>
</protein>
<gene>
    <name evidence="3" type="ORF">COLO4_15077</name>
</gene>
<dbReference type="Pfam" id="PF03478">
    <property type="entry name" value="Beta-prop_KIB1-4"/>
    <property type="match status" value="1"/>
</dbReference>
<organism evidence="3 4">
    <name type="scientific">Corchorus olitorius</name>
    <dbReference type="NCBI Taxonomy" id="93759"/>
    <lineage>
        <taxon>Eukaryota</taxon>
        <taxon>Viridiplantae</taxon>
        <taxon>Streptophyta</taxon>
        <taxon>Embryophyta</taxon>
        <taxon>Tracheophyta</taxon>
        <taxon>Spermatophyta</taxon>
        <taxon>Magnoliopsida</taxon>
        <taxon>eudicotyledons</taxon>
        <taxon>Gunneridae</taxon>
        <taxon>Pentapetalae</taxon>
        <taxon>rosids</taxon>
        <taxon>malvids</taxon>
        <taxon>Malvales</taxon>
        <taxon>Malvaceae</taxon>
        <taxon>Grewioideae</taxon>
        <taxon>Apeibeae</taxon>
        <taxon>Corchorus</taxon>
    </lineage>
</organism>
<dbReference type="PANTHER" id="PTHR33127:SF5">
    <property type="entry name" value="TRANSMEMBRANE PROTEIN"/>
    <property type="match status" value="1"/>
</dbReference>
<evidence type="ECO:0000313" key="4">
    <source>
        <dbReference type="Proteomes" id="UP000187203"/>
    </source>
</evidence>
<proteinExistence type="predicted"/>
<dbReference type="CDD" id="cd09917">
    <property type="entry name" value="F-box_SF"/>
    <property type="match status" value="1"/>
</dbReference>
<dbReference type="InterPro" id="IPR005174">
    <property type="entry name" value="KIB1-4_b-propeller"/>
</dbReference>
<comment type="caution">
    <text evidence="3">The sequence shown here is derived from an EMBL/GenBank/DDBJ whole genome shotgun (WGS) entry which is preliminary data.</text>
</comment>
<dbReference type="STRING" id="93759.A0A1R3JPP2"/>
<feature type="domain" description="F-box" evidence="1">
    <location>
        <begin position="25"/>
        <end position="55"/>
    </location>
</feature>
<dbReference type="Pfam" id="PF00646">
    <property type="entry name" value="F-box"/>
    <property type="match status" value="1"/>
</dbReference>
<sequence length="365" mass="41802">MDMKRKRLRDESEIGGDVPLDMVNWCNLPLDIVERIIGRLGWLDRIRTRSVCKAWSVSTPHIPTIDENFPWALRLTLKNQQLIYPPLHQEIKIPLRKEELQIFHKARAHASSYGWVLFEAATNPHGLGNFLLYSPFTNEVIELPEYELMVDDVATFSLDATSPKCVIFGLGVEDDIIRIYICSLGDTEWVTYEFDFFEGYSTPEHATYAGGIFYCVFSGGELGAFNLQLKEWTILTLEGLPDFDFEYAKLIASDGELRVMGNSKDLQSFKFDFSEKRWVKENSLNNRVFFIGKGTFFSCPAVGETSQLANHVFQCCNDWYPIVRCYGTKSDSLQYQNWVKTASCLNTWSLGLKLLIPVLFGVLMI</sequence>
<dbReference type="SUPFAM" id="SSF81383">
    <property type="entry name" value="F-box domain"/>
    <property type="match status" value="1"/>
</dbReference>
<dbReference type="Proteomes" id="UP000187203">
    <property type="component" value="Unassembled WGS sequence"/>
</dbReference>
<dbReference type="InterPro" id="IPR011043">
    <property type="entry name" value="Gal_Oxase/kelch_b-propeller"/>
</dbReference>
<dbReference type="AlphaFoldDB" id="A0A1R3JPP2"/>
<dbReference type="EMBL" id="AWUE01015555">
    <property type="protein sequence ID" value="OMO96806.1"/>
    <property type="molecule type" value="Genomic_DNA"/>
</dbReference>
<dbReference type="Gene3D" id="1.20.1280.50">
    <property type="match status" value="1"/>
</dbReference>